<dbReference type="EMBL" id="CM020620">
    <property type="protein sequence ID" value="KAK1868043.1"/>
    <property type="molecule type" value="Genomic_DNA"/>
</dbReference>
<dbReference type="Proteomes" id="UP000798662">
    <property type="component" value="Chromosome 3"/>
</dbReference>
<comment type="caution">
    <text evidence="1">The sequence shown here is derived from an EMBL/GenBank/DDBJ whole genome shotgun (WGS) entry which is preliminary data.</text>
</comment>
<sequence>MASAAFVLSAAGVRASRLGARSAAPLSHVCRRPRGVAGTAPLPPSPHASPFIPATSPRMATDATATDATAAAAAGSPPSVATAPPTGGSAAAAAAAATTAGGRPPPRKLRVLSGVQPTGSLHLGNYLGAIAQWTAAQDTYDSRFCIVDLHAITVPHDAKTLSADTIDAAATYLACGIDPAKASIFVQSHVRAHTELTWLLNCITPVGWLERMIQYKEKAVKQGDSVGVGLFGYPVLMAADILLYQADLVPVGEDQRQHLELARDIARRFNDLYRVKRSKGLVMREPKALILDAGARVMALDDGTSKMSKSAPNDGSRINLVDSADVIARKVKRCKTDMGVGLTFSDPSRPECRNLLTIYAAVTGGRSAEEVEAEVGGFRWGEFKPRLAEALIAHLSPIQARHAELSAEPGYLYDILRRGAEEANEAAEVTLEGVKRRMGFVLPKDLAP</sequence>
<accession>A0ACC3CD71</accession>
<reference evidence="1" key="1">
    <citation type="submission" date="2019-11" db="EMBL/GenBank/DDBJ databases">
        <title>Nori genome reveals adaptations in red seaweeds to the harsh intertidal environment.</title>
        <authorList>
            <person name="Wang D."/>
            <person name="Mao Y."/>
        </authorList>
    </citation>
    <scope>NUCLEOTIDE SEQUENCE</scope>
    <source>
        <tissue evidence="1">Gametophyte</tissue>
    </source>
</reference>
<proteinExistence type="predicted"/>
<gene>
    <name evidence="1" type="ORF">I4F81_010539</name>
</gene>
<keyword evidence="2" id="KW-1185">Reference proteome</keyword>
<evidence type="ECO:0000313" key="2">
    <source>
        <dbReference type="Proteomes" id="UP000798662"/>
    </source>
</evidence>
<name>A0ACC3CD71_PYRYE</name>
<evidence type="ECO:0000313" key="1">
    <source>
        <dbReference type="EMBL" id="KAK1868043.1"/>
    </source>
</evidence>
<protein>
    <submittedName>
        <fullName evidence="1">Uncharacterized protein</fullName>
    </submittedName>
</protein>
<organism evidence="1 2">
    <name type="scientific">Pyropia yezoensis</name>
    <name type="common">Susabi-nori</name>
    <name type="synonym">Porphyra yezoensis</name>
    <dbReference type="NCBI Taxonomy" id="2788"/>
    <lineage>
        <taxon>Eukaryota</taxon>
        <taxon>Rhodophyta</taxon>
        <taxon>Bangiophyceae</taxon>
        <taxon>Bangiales</taxon>
        <taxon>Bangiaceae</taxon>
        <taxon>Pyropia</taxon>
    </lineage>
</organism>